<dbReference type="InterPro" id="IPR001509">
    <property type="entry name" value="Epimerase_deHydtase"/>
</dbReference>
<accession>G5J1K9</accession>
<organism evidence="2 3">
    <name type="scientific">Crocosphaera watsonii WH 0003</name>
    <dbReference type="NCBI Taxonomy" id="423471"/>
    <lineage>
        <taxon>Bacteria</taxon>
        <taxon>Bacillati</taxon>
        <taxon>Cyanobacteriota</taxon>
        <taxon>Cyanophyceae</taxon>
        <taxon>Oscillatoriophycideae</taxon>
        <taxon>Chroococcales</taxon>
        <taxon>Aphanothecaceae</taxon>
        <taxon>Crocosphaera</taxon>
    </lineage>
</organism>
<dbReference type="EMBL" id="AESD01000219">
    <property type="protein sequence ID" value="EHJ13917.1"/>
    <property type="molecule type" value="Genomic_DNA"/>
</dbReference>
<dbReference type="GO" id="GO:0050577">
    <property type="term" value="F:GDP-L-fucose synthase activity"/>
    <property type="evidence" value="ECO:0007669"/>
    <property type="project" value="TreeGrafter"/>
</dbReference>
<dbReference type="SUPFAM" id="SSF51735">
    <property type="entry name" value="NAD(P)-binding Rossmann-fold domains"/>
    <property type="match status" value="1"/>
</dbReference>
<dbReference type="Gene3D" id="3.40.50.720">
    <property type="entry name" value="NAD(P)-binding Rossmann-like Domain"/>
    <property type="match status" value="1"/>
</dbReference>
<evidence type="ECO:0000313" key="3">
    <source>
        <dbReference type="Proteomes" id="UP000003477"/>
    </source>
</evidence>
<dbReference type="PANTHER" id="PTHR43238:SF1">
    <property type="entry name" value="GDP-L-FUCOSE SYNTHASE"/>
    <property type="match status" value="1"/>
</dbReference>
<dbReference type="Proteomes" id="UP000003477">
    <property type="component" value="Unassembled WGS sequence"/>
</dbReference>
<protein>
    <submittedName>
        <fullName evidence="2">Putative GDP-L-fucose synthase</fullName>
    </submittedName>
</protein>
<comment type="caution">
    <text evidence="2">The sequence shown here is derived from an EMBL/GenBank/DDBJ whole genome shotgun (WGS) entry which is preliminary data.</text>
</comment>
<name>G5J1K9_CROWT</name>
<dbReference type="InterPro" id="IPR036291">
    <property type="entry name" value="NAD(P)-bd_dom_sf"/>
</dbReference>
<gene>
    <name evidence="2" type="ORF">CWATWH0003_1391</name>
</gene>
<dbReference type="Pfam" id="PF01370">
    <property type="entry name" value="Epimerase"/>
    <property type="match status" value="1"/>
</dbReference>
<evidence type="ECO:0000313" key="2">
    <source>
        <dbReference type="EMBL" id="EHJ13917.1"/>
    </source>
</evidence>
<dbReference type="Gene3D" id="3.90.25.10">
    <property type="entry name" value="UDP-galactose 4-epimerase, domain 1"/>
    <property type="match status" value="1"/>
</dbReference>
<sequence length="308" mass="35146">MKILITGASGFLGTNLCSQLETQGHDIIKLNSKNCDLTQPDSLLNFNNLSYDQIYHLAAWTQAGDFCLYHPGEQWIINQQMNTHVLTWWQKYQPQAKFICMGTSCAYDPDLALVEENYLTGMPISSLFTYAMTKRMLYAGLLALNKQYGLKYLCLVPSTLYGTGYHTDGRQMHFIFDLIRKIIRGKLYDEPVILWGDGYQSRELVFVEDFAKIAMELAQTVDNDLINIGAGEEFTIRNFAKLICEGVGYDFNKIQFDTSRYVGAKSKCLTVDKLKQSLPNFGLTPLELGLTKTIEWFWQEQEKLVPAN</sequence>
<proteinExistence type="predicted"/>
<dbReference type="RefSeq" id="WP_007309837.1">
    <property type="nucleotide sequence ID" value="NZ_AESD01000219.1"/>
</dbReference>
<dbReference type="AlphaFoldDB" id="G5J1K9"/>
<feature type="domain" description="NAD-dependent epimerase/dehydratase" evidence="1">
    <location>
        <begin position="3"/>
        <end position="229"/>
    </location>
</feature>
<reference evidence="2 3" key="1">
    <citation type="journal article" date="2011" name="Front. Microbiol.">
        <title>Two Strains of Crocosphaera watsonii with Highly Conserved Genomes are Distinguished by Strain-Specific Features.</title>
        <authorList>
            <person name="Bench S.R."/>
            <person name="Ilikchyan I.N."/>
            <person name="Tripp H.J."/>
            <person name="Zehr J.P."/>
        </authorList>
    </citation>
    <scope>NUCLEOTIDE SEQUENCE [LARGE SCALE GENOMIC DNA]</scope>
    <source>
        <strain evidence="2 3">WH 0003</strain>
    </source>
</reference>
<evidence type="ECO:0000259" key="1">
    <source>
        <dbReference type="Pfam" id="PF01370"/>
    </source>
</evidence>
<dbReference type="PANTHER" id="PTHR43238">
    <property type="entry name" value="GDP-L-FUCOSE SYNTHASE"/>
    <property type="match status" value="1"/>
</dbReference>
<dbReference type="GeneID" id="88765190"/>
<dbReference type="PATRIC" id="fig|423471.3.peg.1290"/>